<dbReference type="Proteomes" id="UP001152320">
    <property type="component" value="Chromosome 5"/>
</dbReference>
<keyword evidence="4" id="KW-1133">Transmembrane helix</keyword>
<dbReference type="Pfam" id="PF00085">
    <property type="entry name" value="Thioredoxin"/>
    <property type="match status" value="1"/>
</dbReference>
<dbReference type="SMART" id="SM00042">
    <property type="entry name" value="CUB"/>
    <property type="match status" value="1"/>
</dbReference>
<dbReference type="SUPFAM" id="SSF52833">
    <property type="entry name" value="Thioredoxin-like"/>
    <property type="match status" value="1"/>
</dbReference>
<dbReference type="InterPro" id="IPR013766">
    <property type="entry name" value="Thioredoxin_domain"/>
</dbReference>
<keyword evidence="1 3" id="KW-1015">Disulfide bond</keyword>
<dbReference type="SUPFAM" id="SSF49854">
    <property type="entry name" value="Spermadhesin, CUB domain"/>
    <property type="match status" value="1"/>
</dbReference>
<dbReference type="SUPFAM" id="SSF57424">
    <property type="entry name" value="LDL receptor-like module"/>
    <property type="match status" value="1"/>
</dbReference>
<dbReference type="CDD" id="cd00112">
    <property type="entry name" value="LDLa"/>
    <property type="match status" value="1"/>
</dbReference>
<keyword evidence="4" id="KW-0812">Transmembrane</keyword>
<evidence type="ECO:0000313" key="7">
    <source>
        <dbReference type="EMBL" id="KAJ8042486.1"/>
    </source>
</evidence>
<dbReference type="OrthoDB" id="6514358at2759"/>
<feature type="domain" description="CUB" evidence="6">
    <location>
        <begin position="119"/>
        <end position="233"/>
    </location>
</feature>
<dbReference type="EMBL" id="JAIZAY010000005">
    <property type="protein sequence ID" value="KAJ8042486.1"/>
    <property type="molecule type" value="Genomic_DNA"/>
</dbReference>
<feature type="disulfide bond" evidence="3">
    <location>
        <begin position="238"/>
        <end position="250"/>
    </location>
</feature>
<dbReference type="SMART" id="SM00192">
    <property type="entry name" value="LDLa"/>
    <property type="match status" value="1"/>
</dbReference>
<protein>
    <submittedName>
        <fullName evidence="7">Protein disulfide-isomerase TMX3</fullName>
    </submittedName>
</protein>
<dbReference type="PANTHER" id="PTHR24652">
    <property type="entry name" value="LOW-DENSITY LIPOPROTEIN RECEPTOR CLASS A DOMAIN-CONTAINING PROTEIN 2"/>
    <property type="match status" value="1"/>
</dbReference>
<comment type="caution">
    <text evidence="7">The sequence shown here is derived from an EMBL/GenBank/DDBJ whole genome shotgun (WGS) entry which is preliminary data.</text>
</comment>
<evidence type="ECO:0000256" key="5">
    <source>
        <dbReference type="SAM" id="SignalP"/>
    </source>
</evidence>
<evidence type="ECO:0000256" key="3">
    <source>
        <dbReference type="PROSITE-ProRule" id="PRU00124"/>
    </source>
</evidence>
<dbReference type="InterPro" id="IPR000859">
    <property type="entry name" value="CUB_dom"/>
</dbReference>
<dbReference type="PROSITE" id="PS51257">
    <property type="entry name" value="PROKAR_LIPOPROTEIN"/>
    <property type="match status" value="1"/>
</dbReference>
<name>A0A9Q1CCN3_HOLLE</name>
<evidence type="ECO:0000313" key="8">
    <source>
        <dbReference type="Proteomes" id="UP001152320"/>
    </source>
</evidence>
<feature type="disulfide bond" evidence="3">
    <location>
        <begin position="245"/>
        <end position="263"/>
    </location>
</feature>
<evidence type="ECO:0000256" key="4">
    <source>
        <dbReference type="SAM" id="Phobius"/>
    </source>
</evidence>
<dbReference type="Gene3D" id="2.60.120.290">
    <property type="entry name" value="Spermadhesin, CUB domain"/>
    <property type="match status" value="1"/>
</dbReference>
<dbReference type="PROSITE" id="PS50068">
    <property type="entry name" value="LDLRA_2"/>
    <property type="match status" value="1"/>
</dbReference>
<dbReference type="PROSITE" id="PS00194">
    <property type="entry name" value="THIOREDOXIN_1"/>
    <property type="match status" value="1"/>
</dbReference>
<feature type="signal peptide" evidence="5">
    <location>
        <begin position="1"/>
        <end position="23"/>
    </location>
</feature>
<accession>A0A9Q1CCN3</accession>
<keyword evidence="5" id="KW-0732">Signal</keyword>
<dbReference type="PROSITE" id="PS01180">
    <property type="entry name" value="CUB"/>
    <property type="match status" value="1"/>
</dbReference>
<evidence type="ECO:0000256" key="1">
    <source>
        <dbReference type="ARBA" id="ARBA00023157"/>
    </source>
</evidence>
<feature type="chain" id="PRO_5040509116" evidence="5">
    <location>
        <begin position="24"/>
        <end position="347"/>
    </location>
</feature>
<reference evidence="7" key="1">
    <citation type="submission" date="2021-10" db="EMBL/GenBank/DDBJ databases">
        <title>Tropical sea cucumber genome reveals ecological adaptation and Cuvierian tubules defense mechanism.</title>
        <authorList>
            <person name="Chen T."/>
        </authorList>
    </citation>
    <scope>NUCLEOTIDE SEQUENCE</scope>
    <source>
        <strain evidence="7">Nanhai2018</strain>
        <tissue evidence="7">Muscle</tissue>
    </source>
</reference>
<organism evidence="7 8">
    <name type="scientific">Holothuria leucospilota</name>
    <name type="common">Black long sea cucumber</name>
    <name type="synonym">Mertensiothuria leucospilota</name>
    <dbReference type="NCBI Taxonomy" id="206669"/>
    <lineage>
        <taxon>Eukaryota</taxon>
        <taxon>Metazoa</taxon>
        <taxon>Echinodermata</taxon>
        <taxon>Eleutherozoa</taxon>
        <taxon>Echinozoa</taxon>
        <taxon>Holothuroidea</taxon>
        <taxon>Aspidochirotacea</taxon>
        <taxon>Aspidochirotida</taxon>
        <taxon>Holothuriidae</taxon>
        <taxon>Holothuria</taxon>
    </lineage>
</organism>
<proteinExistence type="predicted"/>
<keyword evidence="4" id="KW-0472">Membrane</keyword>
<dbReference type="Pfam" id="PF00057">
    <property type="entry name" value="Ldl_recept_a"/>
    <property type="match status" value="1"/>
</dbReference>
<feature type="transmembrane region" description="Helical" evidence="4">
    <location>
        <begin position="282"/>
        <end position="306"/>
    </location>
</feature>
<dbReference type="InterPro" id="IPR036249">
    <property type="entry name" value="Thioredoxin-like_sf"/>
</dbReference>
<dbReference type="CDD" id="cd00041">
    <property type="entry name" value="CUB"/>
    <property type="match status" value="1"/>
</dbReference>
<dbReference type="Gene3D" id="3.40.30.10">
    <property type="entry name" value="Glutaredoxin"/>
    <property type="match status" value="1"/>
</dbReference>
<feature type="disulfide bond" evidence="3">
    <location>
        <begin position="257"/>
        <end position="272"/>
    </location>
</feature>
<dbReference type="InterPro" id="IPR002172">
    <property type="entry name" value="LDrepeatLR_classA_rpt"/>
</dbReference>
<keyword evidence="8" id="KW-1185">Reference proteome</keyword>
<dbReference type="Gene3D" id="4.10.400.10">
    <property type="entry name" value="Low-density Lipoprotein Receptor"/>
    <property type="match status" value="1"/>
</dbReference>
<dbReference type="AlphaFoldDB" id="A0A9Q1CCN3"/>
<dbReference type="InterPro" id="IPR042333">
    <property type="entry name" value="LRAD2/Mig-13-like"/>
</dbReference>
<evidence type="ECO:0000256" key="2">
    <source>
        <dbReference type="PROSITE-ProRule" id="PRU00059"/>
    </source>
</evidence>
<comment type="caution">
    <text evidence="2">Lacks conserved residue(s) required for the propagation of feature annotation.</text>
</comment>
<sequence length="347" mass="38561">MAAPCVRTVTVFVIVFFSCLAGAHVVELDDRFNEARKSGKWLVEFYAPWCGHCQRIQPIWSDVGEKMKFSHPHIHVSRLDGTRYGVLKEIEYLLTEEDEPVRTLSTLQLELKVYLTDYCNTSIAISSAGLIEPDSSLYYQSNLDCTVILTVNNPSRILLQFYRFFLEERVNGVCVDSLTVFDGSAENSPAITEALCGRVDSFEVESTGSDVTLVFQTDDDGSNSGFGIFYTAFNDVPCSADQFQCNNSRCIDSTLVCDTYNMCGDGSDESNCDTGDVVADTGLPMIAIVGILVVAIFLVVLLYAAIRAAINKHKSKKLMEQLMNEMQKNVSANQFTDEDFWGSEKNS</sequence>
<evidence type="ECO:0000259" key="6">
    <source>
        <dbReference type="PROSITE" id="PS01180"/>
    </source>
</evidence>
<dbReference type="Pfam" id="PF00431">
    <property type="entry name" value="CUB"/>
    <property type="match status" value="1"/>
</dbReference>
<dbReference type="PANTHER" id="PTHR24652:SF69">
    <property type="entry name" value="CUB DOMAIN-CONTAINING PROTEIN"/>
    <property type="match status" value="1"/>
</dbReference>
<gene>
    <name evidence="7" type="ORF">HOLleu_13553</name>
</gene>
<dbReference type="InterPro" id="IPR017937">
    <property type="entry name" value="Thioredoxin_CS"/>
</dbReference>
<dbReference type="InterPro" id="IPR035914">
    <property type="entry name" value="Sperma_CUB_dom_sf"/>
</dbReference>
<dbReference type="InterPro" id="IPR036055">
    <property type="entry name" value="LDL_receptor-like_sf"/>
</dbReference>